<evidence type="ECO:0000256" key="1">
    <source>
        <dbReference type="SAM" id="MobiDB-lite"/>
    </source>
</evidence>
<dbReference type="EMBL" id="JASMQC010000033">
    <property type="protein sequence ID" value="KAK1931604.1"/>
    <property type="molecule type" value="Genomic_DNA"/>
</dbReference>
<evidence type="ECO:0000313" key="3">
    <source>
        <dbReference type="Proteomes" id="UP001259832"/>
    </source>
</evidence>
<reference evidence="2" key="1">
    <citation type="submission" date="2023-08" db="EMBL/GenBank/DDBJ databases">
        <title>Reference Genome Resource for the Citrus Pathogen Phytophthora citrophthora.</title>
        <authorList>
            <person name="Moller H."/>
            <person name="Coetzee B."/>
            <person name="Rose L.J."/>
            <person name="Van Niekerk J.M."/>
        </authorList>
    </citation>
    <scope>NUCLEOTIDE SEQUENCE</scope>
    <source>
        <strain evidence="2">STE-U-9442</strain>
    </source>
</reference>
<dbReference type="AlphaFoldDB" id="A0AAD9G3S2"/>
<keyword evidence="3" id="KW-1185">Reference proteome</keyword>
<evidence type="ECO:0000313" key="2">
    <source>
        <dbReference type="EMBL" id="KAK1931604.1"/>
    </source>
</evidence>
<feature type="region of interest" description="Disordered" evidence="1">
    <location>
        <begin position="1"/>
        <end position="39"/>
    </location>
</feature>
<accession>A0AAD9G3S2</accession>
<comment type="caution">
    <text evidence="2">The sequence shown here is derived from an EMBL/GenBank/DDBJ whole genome shotgun (WGS) entry which is preliminary data.</text>
</comment>
<protein>
    <submittedName>
        <fullName evidence="2">Uncharacterized protein</fullName>
    </submittedName>
</protein>
<sequence>MEAFKRKLGAAGGDAAVNGGVFGPTSREATRRRPRHSSDAGQLLSLLSAHYNNVLLLLIQTTADT</sequence>
<organism evidence="2 3">
    <name type="scientific">Phytophthora citrophthora</name>
    <dbReference type="NCBI Taxonomy" id="4793"/>
    <lineage>
        <taxon>Eukaryota</taxon>
        <taxon>Sar</taxon>
        <taxon>Stramenopiles</taxon>
        <taxon>Oomycota</taxon>
        <taxon>Peronosporomycetes</taxon>
        <taxon>Peronosporales</taxon>
        <taxon>Peronosporaceae</taxon>
        <taxon>Phytophthora</taxon>
    </lineage>
</organism>
<name>A0AAD9G3S2_9STRA</name>
<proteinExistence type="predicted"/>
<dbReference type="Proteomes" id="UP001259832">
    <property type="component" value="Unassembled WGS sequence"/>
</dbReference>
<gene>
    <name evidence="2" type="ORF">P3T76_012933</name>
</gene>